<reference evidence="4 5" key="1">
    <citation type="submission" date="2020-08" db="EMBL/GenBank/DDBJ databases">
        <title>A Genomic Blueprint of the Chicken Gut Microbiome.</title>
        <authorList>
            <person name="Gilroy R."/>
            <person name="Ravi A."/>
            <person name="Getino M."/>
            <person name="Pursley I."/>
            <person name="Horton D.L."/>
            <person name="Alikhan N.-F."/>
            <person name="Baker D."/>
            <person name="Gharbi K."/>
            <person name="Hall N."/>
            <person name="Watson M."/>
            <person name="Adriaenssens E.M."/>
            <person name="Foster-Nyarko E."/>
            <person name="Jarju S."/>
            <person name="Secka A."/>
            <person name="Antonio M."/>
            <person name="Oren A."/>
            <person name="Chaudhuri R."/>
            <person name="La Ragione R.M."/>
            <person name="Hildebrand F."/>
            <person name="Pallen M.J."/>
        </authorList>
    </citation>
    <scope>NUCLEOTIDE SEQUENCE [LARGE SCALE GENOMIC DNA]</scope>
    <source>
        <strain evidence="4 5">A46</strain>
    </source>
</reference>
<evidence type="ECO:0000256" key="2">
    <source>
        <dbReference type="SAM" id="SignalP"/>
    </source>
</evidence>
<dbReference type="PANTHER" id="PTHR24020">
    <property type="entry name" value="COLLAGEN ALPHA"/>
    <property type="match status" value="1"/>
</dbReference>
<organism evidence="4 5">
    <name type="scientific">Solibacillus faecavium</name>
    <dbReference type="NCBI Taxonomy" id="2762221"/>
    <lineage>
        <taxon>Bacteria</taxon>
        <taxon>Bacillati</taxon>
        <taxon>Bacillota</taxon>
        <taxon>Bacilli</taxon>
        <taxon>Bacillales</taxon>
        <taxon>Caryophanaceae</taxon>
        <taxon>Solibacillus</taxon>
    </lineage>
</organism>
<evidence type="ECO:0000256" key="1">
    <source>
        <dbReference type="SAM" id="MobiDB-lite"/>
    </source>
</evidence>
<protein>
    <submittedName>
        <fullName evidence="4">VWA domain-containing protein</fullName>
    </submittedName>
</protein>
<feature type="region of interest" description="Disordered" evidence="1">
    <location>
        <begin position="218"/>
        <end position="237"/>
    </location>
</feature>
<keyword evidence="5" id="KW-1185">Reference proteome</keyword>
<accession>A0ABR8XZF8</accession>
<dbReference type="CDD" id="cd00198">
    <property type="entry name" value="vWFA"/>
    <property type="match status" value="1"/>
</dbReference>
<dbReference type="InterPro" id="IPR002035">
    <property type="entry name" value="VWF_A"/>
</dbReference>
<dbReference type="InterPro" id="IPR050525">
    <property type="entry name" value="ECM_Assembly_Org"/>
</dbReference>
<dbReference type="EMBL" id="JACSPZ010000004">
    <property type="protein sequence ID" value="MBD8037319.1"/>
    <property type="molecule type" value="Genomic_DNA"/>
</dbReference>
<dbReference type="Pfam" id="PF00092">
    <property type="entry name" value="VWA"/>
    <property type="match status" value="1"/>
</dbReference>
<sequence>MNKMKKLMAMLLSCLLVLSLAFPFGPIEVEAANKQISDIAKSNSKYKAAKWAVDKDYMQLYGGNKFQSGTLVMEWQMLQFLAKLDSNYHFNTNNKDMLYEYYSELNIPLYGADNPSKRNANISRGHFARLYAAVNGLDLSEVQAVQYLYMNEITTGTSGKRTFEDYKPTRNINRGDMAVFMYRINQQGKMAIEGLSSAPTGKDNNKITLPTNFIESKDGTVTIPTKPGKNPDDKTTRPDVYKAVKDIKVAKEELTANGLDSSLITINLRDSYGNDISYDESLAFKVTSVAGAKVSETNTSTSGQSTVVYTDGPQLNVYVTAPALTKSVVDTIRFEMVNPTEKYHTYKNQVIEVSMRYVPKAELRITYEVFDPEQTEWNGGTVDPGVKPLPALPQGVVGTTTVPYTPNGIITITDYDEDIKVMTGSKWESYTTSDGKLTQGQVTSKEIQYGNADLKLEGQIISVWLFEQILDYMIEGPKDESSWGGLGNAKVMYTVNNEGRATYDLQGVMSEEDTVPFNSMLHAVIIYLTGKFLPIADQITLAHEESVEVIKAMYDRLGQIDKNLLRKDYADLIGKLEGAVSKIAVLQAGKELQQRPEGMDRYTKVIVNLVAPSGVIITDYKGTVEVSFNGKTRVVSFDTNTKDYNNNTGSRGSAVVYFDDILYGNSQVKARLIDLDPRYDKVFQGLKNTTVTQSVFSNPRFENNLCAVESEVMFVVDHSGSMKVRDAKNYTADKVKQTVKQIGANPSHVYRFSNRSNHEATDTAAIVSGIDSLLSYKNENRSTNIVSALKTAVNNFTTNQYTNKAIVLVTDGYSNSNGLDEVIRMAKEKGIAIHTVSVGSYTTVNEKLLKDISSETKGTYQNISTIENLHGSLQSIITTILCKTPTLNNSCLVGDTIFNRTDVRIEERVTILADVNTGCENVKAVRVVFISPSGDVRYDLPERGSSRFMHRPQLYEFPEFDLYVEVEFQALDESGNVIATKIHNM</sequence>
<dbReference type="SMART" id="SM00327">
    <property type="entry name" value="VWA"/>
    <property type="match status" value="1"/>
</dbReference>
<evidence type="ECO:0000259" key="3">
    <source>
        <dbReference type="PROSITE" id="PS50234"/>
    </source>
</evidence>
<dbReference type="RefSeq" id="WP_191700372.1">
    <property type="nucleotide sequence ID" value="NZ_JACSPZ010000004.1"/>
</dbReference>
<dbReference type="Gene3D" id="2.60.40.10">
    <property type="entry name" value="Immunoglobulins"/>
    <property type="match status" value="1"/>
</dbReference>
<dbReference type="InterPro" id="IPR036465">
    <property type="entry name" value="vWFA_dom_sf"/>
</dbReference>
<evidence type="ECO:0000313" key="5">
    <source>
        <dbReference type="Proteomes" id="UP000619101"/>
    </source>
</evidence>
<feature type="signal peptide" evidence="2">
    <location>
        <begin position="1"/>
        <end position="31"/>
    </location>
</feature>
<feature type="chain" id="PRO_5045833350" evidence="2">
    <location>
        <begin position="32"/>
        <end position="985"/>
    </location>
</feature>
<dbReference type="PANTHER" id="PTHR24020:SF84">
    <property type="entry name" value="VWFA DOMAIN-CONTAINING PROTEIN"/>
    <property type="match status" value="1"/>
</dbReference>
<dbReference type="SUPFAM" id="SSF53300">
    <property type="entry name" value="vWA-like"/>
    <property type="match status" value="1"/>
</dbReference>
<evidence type="ECO:0000313" key="4">
    <source>
        <dbReference type="EMBL" id="MBD8037319.1"/>
    </source>
</evidence>
<gene>
    <name evidence="4" type="ORF">H9635_11210</name>
</gene>
<dbReference type="Gene3D" id="3.40.50.410">
    <property type="entry name" value="von Willebrand factor, type A domain"/>
    <property type="match status" value="1"/>
</dbReference>
<name>A0ABR8XZF8_9BACL</name>
<keyword evidence="2" id="KW-0732">Signal</keyword>
<dbReference type="PROSITE" id="PS50234">
    <property type="entry name" value="VWFA"/>
    <property type="match status" value="1"/>
</dbReference>
<dbReference type="InterPro" id="IPR008964">
    <property type="entry name" value="Invasin/intimin_cell_adhesion"/>
</dbReference>
<comment type="caution">
    <text evidence="4">The sequence shown here is derived from an EMBL/GenBank/DDBJ whole genome shotgun (WGS) entry which is preliminary data.</text>
</comment>
<dbReference type="SUPFAM" id="SSF49373">
    <property type="entry name" value="Invasin/intimin cell-adhesion fragments"/>
    <property type="match status" value="1"/>
</dbReference>
<proteinExistence type="predicted"/>
<dbReference type="Proteomes" id="UP000619101">
    <property type="component" value="Unassembled WGS sequence"/>
</dbReference>
<feature type="domain" description="VWFA" evidence="3">
    <location>
        <begin position="711"/>
        <end position="880"/>
    </location>
</feature>
<dbReference type="InterPro" id="IPR013783">
    <property type="entry name" value="Ig-like_fold"/>
</dbReference>